<dbReference type="PROSITE" id="PS50075">
    <property type="entry name" value="CARRIER"/>
    <property type="match status" value="1"/>
</dbReference>
<dbReference type="InterPro" id="IPR020806">
    <property type="entry name" value="PKS_PP-bd"/>
</dbReference>
<dbReference type="Pfam" id="PF00550">
    <property type="entry name" value="PP-binding"/>
    <property type="match status" value="1"/>
</dbReference>
<protein>
    <submittedName>
        <fullName evidence="4">Phosphopantetheine-binding protein</fullName>
    </submittedName>
</protein>
<dbReference type="eggNOG" id="COG0236">
    <property type="taxonomic scope" value="Bacteria"/>
</dbReference>
<evidence type="ECO:0000259" key="3">
    <source>
        <dbReference type="PROSITE" id="PS50075"/>
    </source>
</evidence>
<dbReference type="KEGG" id="hna:Hneap_0957"/>
<gene>
    <name evidence="4" type="ordered locus">Hneap_0957</name>
</gene>
<accession>D0KZC2</accession>
<organism evidence="4 5">
    <name type="scientific">Halothiobacillus neapolitanus (strain ATCC 23641 / DSM 15147 / CIP 104769 / NCIMB 8539 / c2)</name>
    <name type="common">Thiobacillus neapolitanus</name>
    <dbReference type="NCBI Taxonomy" id="555778"/>
    <lineage>
        <taxon>Bacteria</taxon>
        <taxon>Pseudomonadati</taxon>
        <taxon>Pseudomonadota</taxon>
        <taxon>Gammaproteobacteria</taxon>
        <taxon>Chromatiales</taxon>
        <taxon>Halothiobacillaceae</taxon>
        <taxon>Halothiobacillus</taxon>
    </lineage>
</organism>
<dbReference type="Proteomes" id="UP000009102">
    <property type="component" value="Chromosome"/>
</dbReference>
<dbReference type="InterPro" id="IPR009081">
    <property type="entry name" value="PP-bd_ACP"/>
</dbReference>
<sequence>MNNLSVIHKQIEDDLISIARLVLHCDVLKTKQSLFEQGLTSVGALEIRDRIEKKLDISLMTSVIFDYPTIDSLSAYVTKVIRSGGARVVPELQPETTTISSNGHYELSDEMVREILKRGFGV</sequence>
<evidence type="ECO:0000313" key="5">
    <source>
        <dbReference type="Proteomes" id="UP000009102"/>
    </source>
</evidence>
<dbReference type="SMART" id="SM00823">
    <property type="entry name" value="PKS_PP"/>
    <property type="match status" value="1"/>
</dbReference>
<keyword evidence="1" id="KW-0596">Phosphopantetheine</keyword>
<dbReference type="OrthoDB" id="9023404at2"/>
<feature type="domain" description="Carrier" evidence="3">
    <location>
        <begin position="6"/>
        <end position="81"/>
    </location>
</feature>
<evidence type="ECO:0000256" key="1">
    <source>
        <dbReference type="ARBA" id="ARBA00022450"/>
    </source>
</evidence>
<dbReference type="EMBL" id="CP001801">
    <property type="protein sequence ID" value="ACX95795.1"/>
    <property type="molecule type" value="Genomic_DNA"/>
</dbReference>
<dbReference type="SUPFAM" id="SSF47336">
    <property type="entry name" value="ACP-like"/>
    <property type="match status" value="1"/>
</dbReference>
<proteinExistence type="predicted"/>
<dbReference type="Gene3D" id="1.10.1200.10">
    <property type="entry name" value="ACP-like"/>
    <property type="match status" value="1"/>
</dbReference>
<dbReference type="HOGENOM" id="CLU_2092155_0_0_6"/>
<dbReference type="InterPro" id="IPR036736">
    <property type="entry name" value="ACP-like_sf"/>
</dbReference>
<reference evidence="4 5" key="1">
    <citation type="submission" date="2009-10" db="EMBL/GenBank/DDBJ databases">
        <title>Complete sequence of Halothiobacillus neapolitanus c2.</title>
        <authorList>
            <consortium name="US DOE Joint Genome Institute"/>
            <person name="Lucas S."/>
            <person name="Copeland A."/>
            <person name="Lapidus A."/>
            <person name="Glavina del Rio T."/>
            <person name="Tice H."/>
            <person name="Bruce D."/>
            <person name="Goodwin L."/>
            <person name="Pitluck S."/>
            <person name="Davenport K."/>
            <person name="Brettin T."/>
            <person name="Detter J.C."/>
            <person name="Han C."/>
            <person name="Tapia R."/>
            <person name="Larimer F."/>
            <person name="Land M."/>
            <person name="Hauser L."/>
            <person name="Kyrpides N."/>
            <person name="Mikhailova N."/>
            <person name="Kerfeld C."/>
            <person name="Cannon G."/>
            <person name="Heinhort S."/>
        </authorList>
    </citation>
    <scope>NUCLEOTIDE SEQUENCE [LARGE SCALE GENOMIC DNA]</scope>
    <source>
        <strain evidence="5">ATCC 23641 / c2</strain>
    </source>
</reference>
<keyword evidence="5" id="KW-1185">Reference proteome</keyword>
<evidence type="ECO:0000313" key="4">
    <source>
        <dbReference type="EMBL" id="ACX95795.1"/>
    </source>
</evidence>
<dbReference type="GO" id="GO:0031177">
    <property type="term" value="F:phosphopantetheine binding"/>
    <property type="evidence" value="ECO:0007669"/>
    <property type="project" value="InterPro"/>
</dbReference>
<dbReference type="AlphaFoldDB" id="D0KZC2"/>
<keyword evidence="2" id="KW-0597">Phosphoprotein</keyword>
<dbReference type="RefSeq" id="WP_012823831.1">
    <property type="nucleotide sequence ID" value="NC_013422.1"/>
</dbReference>
<name>D0KZC2_HALNC</name>
<evidence type="ECO:0000256" key="2">
    <source>
        <dbReference type="ARBA" id="ARBA00022553"/>
    </source>
</evidence>
<dbReference type="STRING" id="555778.Hneap_0957"/>